<protein>
    <submittedName>
        <fullName evidence="1">Class I SAM-dependent methyltransferase family protein</fullName>
    </submittedName>
</protein>
<dbReference type="GO" id="GO:0008168">
    <property type="term" value="F:methyltransferase activity"/>
    <property type="evidence" value="ECO:0007669"/>
    <property type="project" value="UniProtKB-KW"/>
</dbReference>
<reference evidence="1" key="1">
    <citation type="submission" date="2021-02" db="EMBL/GenBank/DDBJ databases">
        <title>Natrosporangium hydrolyticum gen. nov., sp. nov, a haloalkaliphilic actinobacterium from a soda solonchak soil.</title>
        <authorList>
            <person name="Sorokin D.Y."/>
            <person name="Khijniak T.V."/>
            <person name="Zakharycheva A.P."/>
            <person name="Boueva O.V."/>
            <person name="Ariskina E.V."/>
            <person name="Hahnke R.L."/>
            <person name="Bunk B."/>
            <person name="Sproer C."/>
            <person name="Schumann P."/>
            <person name="Evtushenko L.I."/>
            <person name="Kublanov I.V."/>
        </authorList>
    </citation>
    <scope>NUCLEOTIDE SEQUENCE</scope>
    <source>
        <strain evidence="1">DSM 106523</strain>
    </source>
</reference>
<dbReference type="SUPFAM" id="SSF53335">
    <property type="entry name" value="S-adenosyl-L-methionine-dependent methyltransferases"/>
    <property type="match status" value="1"/>
</dbReference>
<dbReference type="KEGG" id="nhy:JQS43_16605"/>
<keyword evidence="2" id="KW-1185">Reference proteome</keyword>
<keyword evidence="1" id="KW-0489">Methyltransferase</keyword>
<accession>A0A895YCR6</accession>
<proteinExistence type="predicted"/>
<evidence type="ECO:0000313" key="2">
    <source>
        <dbReference type="Proteomes" id="UP000662857"/>
    </source>
</evidence>
<name>A0A895YCR6_9ACTN</name>
<organism evidence="1 2">
    <name type="scientific">Natronosporangium hydrolyticum</name>
    <dbReference type="NCBI Taxonomy" id="2811111"/>
    <lineage>
        <taxon>Bacteria</taxon>
        <taxon>Bacillati</taxon>
        <taxon>Actinomycetota</taxon>
        <taxon>Actinomycetes</taxon>
        <taxon>Micromonosporales</taxon>
        <taxon>Micromonosporaceae</taxon>
        <taxon>Natronosporangium</taxon>
    </lineage>
</organism>
<sequence length="209" mass="22644">MDWHRWHEAYEAPGSSLRQRLKVVQQQIGAALDAAPAGPIRVISVCSGQGRDLLPVLATHPRRDEVAARLVELDPENAAVARRSAEAANLTGVEVVVGDGGRTDAYRGAAPADLVLLCGVLGNISDADVRRTVDFCDQLCAAGGTLVWTRHRDAPDLVPQICDWLGERSFEQRWLSAPDAGYGVGVHRFTGEPRPLVAGEQLFTFIRES</sequence>
<evidence type="ECO:0000313" key="1">
    <source>
        <dbReference type="EMBL" id="QSB13243.1"/>
    </source>
</evidence>
<keyword evidence="1" id="KW-0808">Transferase</keyword>
<dbReference type="Gene3D" id="3.40.50.150">
    <property type="entry name" value="Vaccinia Virus protein VP39"/>
    <property type="match status" value="1"/>
</dbReference>
<dbReference type="InterPro" id="IPR029063">
    <property type="entry name" value="SAM-dependent_MTases_sf"/>
</dbReference>
<dbReference type="EMBL" id="CP070499">
    <property type="protein sequence ID" value="QSB13243.1"/>
    <property type="molecule type" value="Genomic_DNA"/>
</dbReference>
<gene>
    <name evidence="1" type="ORF">JQS43_16605</name>
</gene>
<dbReference type="GO" id="GO:0032259">
    <property type="term" value="P:methylation"/>
    <property type="evidence" value="ECO:0007669"/>
    <property type="project" value="UniProtKB-KW"/>
</dbReference>
<dbReference type="RefSeq" id="WP_239675323.1">
    <property type="nucleotide sequence ID" value="NZ_CP070499.1"/>
</dbReference>
<dbReference type="Proteomes" id="UP000662857">
    <property type="component" value="Chromosome"/>
</dbReference>
<dbReference type="AlphaFoldDB" id="A0A895YCR6"/>